<evidence type="ECO:0000256" key="5">
    <source>
        <dbReference type="ARBA" id="ARBA00022723"/>
    </source>
</evidence>
<sequence>MGTNAADDPGIIAGLVATGADVLRINCGHGDAAEWARMIANARAAGSARSLRVLMDIAGPKVRTLDVITPAKTNRLNVGDTLWLANRLDRDRSDPFQATCAPSGVIDRLSIGDLVSLDDGKLSGSITARTTEGVLIAITSGRLKGIKLTPERGMNFPGVDLGLDPLTEKDRCDLDFVALNADLVGMSFVETAVQVADFQAELAARRPDWQTLGLIAKIETPMAVRNLPDIIVQGAGRQPFAVMIARGDLAVEIGFERVAEIQQEILWLCEAAQVPAIWATQVLEGLVQDGLPTRSEMTDAANATQAECVMLNKGANQPAAVAVLDRMFRTFSENQSKKTPTLRALKSWPETAL</sequence>
<evidence type="ECO:0000313" key="14">
    <source>
        <dbReference type="EMBL" id="NUB46111.1"/>
    </source>
</evidence>
<organism evidence="14 15">
    <name type="scientific">Fertoeibacter niger</name>
    <dbReference type="NCBI Taxonomy" id="2656921"/>
    <lineage>
        <taxon>Bacteria</taxon>
        <taxon>Pseudomonadati</taxon>
        <taxon>Pseudomonadota</taxon>
        <taxon>Alphaproteobacteria</taxon>
        <taxon>Rhodobacterales</taxon>
        <taxon>Paracoccaceae</taxon>
        <taxon>Fertoeibacter</taxon>
    </lineage>
</organism>
<feature type="domain" description="Pyruvate kinase barrel" evidence="13">
    <location>
        <begin position="7"/>
        <end position="312"/>
    </location>
</feature>
<protein>
    <recommendedName>
        <fullName evidence="3 12">Pyruvate kinase</fullName>
        <ecNumber evidence="3 12">2.7.1.40</ecNumber>
    </recommendedName>
</protein>
<comment type="caution">
    <text evidence="14">The sequence shown here is derived from an EMBL/GenBank/DDBJ whole genome shotgun (WGS) entry which is preliminary data.</text>
</comment>
<dbReference type="InterPro" id="IPR001697">
    <property type="entry name" value="Pyr_Knase"/>
</dbReference>
<keyword evidence="4 12" id="KW-0808">Transferase</keyword>
<accession>A0A8X8H9G4</accession>
<keyword evidence="8" id="KW-0067">ATP-binding</keyword>
<dbReference type="GO" id="GO:0005524">
    <property type="term" value="F:ATP binding"/>
    <property type="evidence" value="ECO:0007669"/>
    <property type="project" value="UniProtKB-KW"/>
</dbReference>
<keyword evidence="10 12" id="KW-0324">Glycolysis</keyword>
<dbReference type="GO" id="GO:0000287">
    <property type="term" value="F:magnesium ion binding"/>
    <property type="evidence" value="ECO:0007669"/>
    <property type="project" value="InterPro"/>
</dbReference>
<dbReference type="Proteomes" id="UP000484076">
    <property type="component" value="Unassembled WGS sequence"/>
</dbReference>
<proteinExistence type="inferred from homology"/>
<gene>
    <name evidence="14" type="ORF">GEU84_017085</name>
</gene>
<evidence type="ECO:0000256" key="7">
    <source>
        <dbReference type="ARBA" id="ARBA00022777"/>
    </source>
</evidence>
<evidence type="ECO:0000256" key="2">
    <source>
        <dbReference type="ARBA" id="ARBA00008663"/>
    </source>
</evidence>
<dbReference type="InterPro" id="IPR011037">
    <property type="entry name" value="Pyrv_Knase-like_insert_dom_sf"/>
</dbReference>
<comment type="similarity">
    <text evidence="2 12">Belongs to the pyruvate kinase family.</text>
</comment>
<dbReference type="InterPro" id="IPR015806">
    <property type="entry name" value="Pyrv_Knase_insert_dom_sf"/>
</dbReference>
<evidence type="ECO:0000256" key="10">
    <source>
        <dbReference type="ARBA" id="ARBA00023152"/>
    </source>
</evidence>
<dbReference type="Pfam" id="PF00224">
    <property type="entry name" value="PK"/>
    <property type="match status" value="1"/>
</dbReference>
<evidence type="ECO:0000256" key="11">
    <source>
        <dbReference type="ARBA" id="ARBA00023317"/>
    </source>
</evidence>
<dbReference type="InterPro" id="IPR040442">
    <property type="entry name" value="Pyrv_kinase-like_dom_sf"/>
</dbReference>
<evidence type="ECO:0000256" key="8">
    <source>
        <dbReference type="ARBA" id="ARBA00022840"/>
    </source>
</evidence>
<dbReference type="GO" id="GO:0030955">
    <property type="term" value="F:potassium ion binding"/>
    <property type="evidence" value="ECO:0007669"/>
    <property type="project" value="InterPro"/>
</dbReference>
<dbReference type="PANTHER" id="PTHR11817">
    <property type="entry name" value="PYRUVATE KINASE"/>
    <property type="match status" value="1"/>
</dbReference>
<reference evidence="14" key="1">
    <citation type="submission" date="2020-05" db="EMBL/GenBank/DDBJ databases">
        <title>Fertoebacter nigrum gen. nov., sp. nov., a new member of the family Rhodobacteraceae.</title>
        <authorList>
            <person name="Szuroczki S."/>
            <person name="Abbaszade G."/>
            <person name="Buni D."/>
            <person name="Schumann P."/>
            <person name="Toth E."/>
        </authorList>
    </citation>
    <scope>NUCLEOTIDE SEQUENCE</scope>
    <source>
        <strain evidence="14">RG-N-1a</strain>
    </source>
</reference>
<dbReference type="EC" id="2.7.1.40" evidence="3 12"/>
<keyword evidence="5" id="KW-0479">Metal-binding</keyword>
<evidence type="ECO:0000259" key="13">
    <source>
        <dbReference type="Pfam" id="PF00224"/>
    </source>
</evidence>
<evidence type="ECO:0000256" key="12">
    <source>
        <dbReference type="RuleBase" id="RU000504"/>
    </source>
</evidence>
<dbReference type="PRINTS" id="PR01050">
    <property type="entry name" value="PYRUVTKNASE"/>
</dbReference>
<evidence type="ECO:0000256" key="9">
    <source>
        <dbReference type="ARBA" id="ARBA00022842"/>
    </source>
</evidence>
<keyword evidence="9 12" id="KW-0460">Magnesium</keyword>
<dbReference type="Gene3D" id="3.20.20.60">
    <property type="entry name" value="Phosphoenolpyruvate-binding domains"/>
    <property type="match status" value="1"/>
</dbReference>
<evidence type="ECO:0000256" key="6">
    <source>
        <dbReference type="ARBA" id="ARBA00022741"/>
    </source>
</evidence>
<name>A0A8X8H9G4_9RHOB</name>
<dbReference type="SUPFAM" id="SSF51621">
    <property type="entry name" value="Phosphoenolpyruvate/pyruvate domain"/>
    <property type="match status" value="1"/>
</dbReference>
<dbReference type="SUPFAM" id="SSF50800">
    <property type="entry name" value="PK beta-barrel domain-like"/>
    <property type="match status" value="1"/>
</dbReference>
<keyword evidence="11 14" id="KW-0670">Pyruvate</keyword>
<evidence type="ECO:0000256" key="3">
    <source>
        <dbReference type="ARBA" id="ARBA00012142"/>
    </source>
</evidence>
<keyword evidence="15" id="KW-1185">Reference proteome</keyword>
<dbReference type="Gene3D" id="2.40.33.10">
    <property type="entry name" value="PK beta-barrel domain-like"/>
    <property type="match status" value="1"/>
</dbReference>
<dbReference type="EMBL" id="WHUT02000012">
    <property type="protein sequence ID" value="NUB46111.1"/>
    <property type="molecule type" value="Genomic_DNA"/>
</dbReference>
<dbReference type="InterPro" id="IPR015793">
    <property type="entry name" value="Pyrv_Knase_brl"/>
</dbReference>
<comment type="pathway">
    <text evidence="1 12">Carbohydrate degradation; glycolysis; pyruvate from D-glyceraldehyde 3-phosphate: step 5/5.</text>
</comment>
<dbReference type="GO" id="GO:0004743">
    <property type="term" value="F:pyruvate kinase activity"/>
    <property type="evidence" value="ECO:0007669"/>
    <property type="project" value="UniProtKB-EC"/>
</dbReference>
<keyword evidence="7 12" id="KW-0418">Kinase</keyword>
<evidence type="ECO:0000256" key="1">
    <source>
        <dbReference type="ARBA" id="ARBA00004997"/>
    </source>
</evidence>
<evidence type="ECO:0000256" key="4">
    <source>
        <dbReference type="ARBA" id="ARBA00022679"/>
    </source>
</evidence>
<dbReference type="GO" id="GO:0016301">
    <property type="term" value="F:kinase activity"/>
    <property type="evidence" value="ECO:0007669"/>
    <property type="project" value="UniProtKB-KW"/>
</dbReference>
<dbReference type="RefSeq" id="WP_152828288.1">
    <property type="nucleotide sequence ID" value="NZ_WHUT02000012.1"/>
</dbReference>
<dbReference type="AlphaFoldDB" id="A0A8X8H9G4"/>
<keyword evidence="6" id="KW-0547">Nucleotide-binding</keyword>
<dbReference type="InterPro" id="IPR015813">
    <property type="entry name" value="Pyrv/PenolPyrv_kinase-like_dom"/>
</dbReference>
<evidence type="ECO:0000313" key="15">
    <source>
        <dbReference type="Proteomes" id="UP000484076"/>
    </source>
</evidence>
<comment type="catalytic activity">
    <reaction evidence="12">
        <text>pyruvate + ATP = phosphoenolpyruvate + ADP + H(+)</text>
        <dbReference type="Rhea" id="RHEA:18157"/>
        <dbReference type="ChEBI" id="CHEBI:15361"/>
        <dbReference type="ChEBI" id="CHEBI:15378"/>
        <dbReference type="ChEBI" id="CHEBI:30616"/>
        <dbReference type="ChEBI" id="CHEBI:58702"/>
        <dbReference type="ChEBI" id="CHEBI:456216"/>
        <dbReference type="EC" id="2.7.1.40"/>
    </reaction>
</comment>